<evidence type="ECO:0000313" key="1">
    <source>
        <dbReference type="EMBL" id="CAI8026015.1"/>
    </source>
</evidence>
<accession>A0AA35S9L3</accession>
<evidence type="ECO:0000313" key="2">
    <source>
        <dbReference type="Proteomes" id="UP001174909"/>
    </source>
</evidence>
<gene>
    <name evidence="1" type="ORF">GBAR_LOCUS14993</name>
</gene>
<organism evidence="1 2">
    <name type="scientific">Geodia barretti</name>
    <name type="common">Barrett's horny sponge</name>
    <dbReference type="NCBI Taxonomy" id="519541"/>
    <lineage>
        <taxon>Eukaryota</taxon>
        <taxon>Metazoa</taxon>
        <taxon>Porifera</taxon>
        <taxon>Demospongiae</taxon>
        <taxon>Heteroscleromorpha</taxon>
        <taxon>Tetractinellida</taxon>
        <taxon>Astrophorina</taxon>
        <taxon>Geodiidae</taxon>
        <taxon>Geodia</taxon>
    </lineage>
</organism>
<protein>
    <submittedName>
        <fullName evidence="1">Uncharacterized protein</fullName>
    </submittedName>
</protein>
<reference evidence="1" key="1">
    <citation type="submission" date="2023-03" db="EMBL/GenBank/DDBJ databases">
        <authorList>
            <person name="Steffen K."/>
            <person name="Cardenas P."/>
        </authorList>
    </citation>
    <scope>NUCLEOTIDE SEQUENCE</scope>
</reference>
<dbReference type="Proteomes" id="UP001174909">
    <property type="component" value="Unassembled WGS sequence"/>
</dbReference>
<name>A0AA35S9L3_GEOBA</name>
<sequence>MKLPKPPLISCSRSIPAMQSSGVPTIHWLCSTMKSTISSWGTFGTSLPRVLPKYSVTNRPLPTRMSLKASFLLSARCRPTTRPQSSRWTSLPCSAAESSAMDHSSLRLVDRTVSRGMLMERTAAPCLPAKVTPAGDCTDATATGRWGCW</sequence>
<keyword evidence="2" id="KW-1185">Reference proteome</keyword>
<dbReference type="AlphaFoldDB" id="A0AA35S9L3"/>
<dbReference type="EMBL" id="CASHTH010002194">
    <property type="protein sequence ID" value="CAI8026015.1"/>
    <property type="molecule type" value="Genomic_DNA"/>
</dbReference>
<comment type="caution">
    <text evidence="1">The sequence shown here is derived from an EMBL/GenBank/DDBJ whole genome shotgun (WGS) entry which is preliminary data.</text>
</comment>
<proteinExistence type="predicted"/>